<evidence type="ECO:0008006" key="3">
    <source>
        <dbReference type="Google" id="ProtNLM"/>
    </source>
</evidence>
<dbReference type="EMBL" id="JAAMOX010000003">
    <property type="protein sequence ID" value="NIH55081.1"/>
    <property type="molecule type" value="Genomic_DNA"/>
</dbReference>
<reference evidence="1 2" key="1">
    <citation type="submission" date="2020-02" db="EMBL/GenBank/DDBJ databases">
        <title>Sequencing the genomes of 1000 actinobacteria strains.</title>
        <authorList>
            <person name="Klenk H.-P."/>
        </authorList>
    </citation>
    <scope>NUCLEOTIDE SEQUENCE [LARGE SCALE GENOMIC DNA]</scope>
    <source>
        <strain evidence="1 2">DSM 27960</strain>
    </source>
</reference>
<dbReference type="AlphaFoldDB" id="A0A7X5R3S4"/>
<comment type="caution">
    <text evidence="1">The sequence shown here is derived from an EMBL/GenBank/DDBJ whole genome shotgun (WGS) entry which is preliminary data.</text>
</comment>
<keyword evidence="2" id="KW-1185">Reference proteome</keyword>
<accession>A0A7X5R3S4</accession>
<gene>
    <name evidence="1" type="ORF">FHX76_002996</name>
</gene>
<dbReference type="InterPro" id="IPR021888">
    <property type="entry name" value="DUF3499"/>
</dbReference>
<proteinExistence type="predicted"/>
<evidence type="ECO:0000313" key="2">
    <source>
        <dbReference type="Proteomes" id="UP000541033"/>
    </source>
</evidence>
<dbReference type="Proteomes" id="UP000541033">
    <property type="component" value="Unassembled WGS sequence"/>
</dbReference>
<protein>
    <recommendedName>
        <fullName evidence="3">DUF3499 family protein</fullName>
    </recommendedName>
</protein>
<evidence type="ECO:0000313" key="1">
    <source>
        <dbReference type="EMBL" id="NIH55081.1"/>
    </source>
</evidence>
<name>A0A7X5R3S4_9MICO</name>
<organism evidence="1 2">
    <name type="scientific">Lysinibacter cavernae</name>
    <dbReference type="NCBI Taxonomy" id="1640652"/>
    <lineage>
        <taxon>Bacteria</taxon>
        <taxon>Bacillati</taxon>
        <taxon>Actinomycetota</taxon>
        <taxon>Actinomycetes</taxon>
        <taxon>Micrococcales</taxon>
        <taxon>Microbacteriaceae</taxon>
        <taxon>Lysinibacter</taxon>
    </lineage>
</organism>
<dbReference type="Pfam" id="PF12005">
    <property type="entry name" value="DUF3499"/>
    <property type="match status" value="1"/>
</dbReference>
<sequence length="56" mass="5893">MAIGPLSPVADPNSYDLCAFHGDKMRPPTGWQLFRHAILGGVDLLPAEESDAGVTG</sequence>